<gene>
    <name evidence="2" type="ORF">HMI49_22410</name>
</gene>
<reference evidence="2 3" key="1">
    <citation type="submission" date="2020-05" db="EMBL/GenBank/DDBJ databases">
        <authorList>
            <person name="Whitworth D."/>
        </authorList>
    </citation>
    <scope>NUCLEOTIDE SEQUENCE [LARGE SCALE GENOMIC DNA]</scope>
    <source>
        <strain evidence="2 3">AB043B</strain>
    </source>
</reference>
<evidence type="ECO:0000313" key="2">
    <source>
        <dbReference type="EMBL" id="NOK35959.1"/>
    </source>
</evidence>
<keyword evidence="3" id="KW-1185">Reference proteome</keyword>
<evidence type="ECO:0000256" key="1">
    <source>
        <dbReference type="SAM" id="SignalP"/>
    </source>
</evidence>
<comment type="caution">
    <text evidence="2">The sequence shown here is derived from an EMBL/GenBank/DDBJ whole genome shotgun (WGS) entry which is preliminary data.</text>
</comment>
<feature type="chain" id="PRO_5044076025" evidence="1">
    <location>
        <begin position="20"/>
        <end position="161"/>
    </location>
</feature>
<organism evidence="2 3">
    <name type="scientific">Corallococcus exercitus</name>
    <dbReference type="NCBI Taxonomy" id="2316736"/>
    <lineage>
        <taxon>Bacteria</taxon>
        <taxon>Pseudomonadati</taxon>
        <taxon>Myxococcota</taxon>
        <taxon>Myxococcia</taxon>
        <taxon>Myxococcales</taxon>
        <taxon>Cystobacterineae</taxon>
        <taxon>Myxococcaceae</taxon>
        <taxon>Corallococcus</taxon>
    </lineage>
</organism>
<dbReference type="EMBL" id="JABFJV010000137">
    <property type="protein sequence ID" value="NOK35959.1"/>
    <property type="molecule type" value="Genomic_DNA"/>
</dbReference>
<evidence type="ECO:0000313" key="3">
    <source>
        <dbReference type="Proteomes" id="UP000563426"/>
    </source>
</evidence>
<dbReference type="OrthoDB" id="5510713at2"/>
<proteinExistence type="predicted"/>
<feature type="signal peptide" evidence="1">
    <location>
        <begin position="1"/>
        <end position="19"/>
    </location>
</feature>
<sequence>MILGTFVAVMMAAGGSADALSSVTVKNIAMKAPAAWTRSNMDGTEKFLAPSGDAYFLVDVGTVQTAGMKAELCRTKILANIGGEGWTMLKVGGQPAATKTDTDAAPDGSGNVDTVTYVGCNGKTTWSVVFYMEQGKKDRFAQVAEKVGTSVSFTPPKNKKG</sequence>
<dbReference type="RefSeq" id="WP_120525979.1">
    <property type="nucleotide sequence ID" value="NZ_JABFJV010000137.1"/>
</dbReference>
<name>A0A3A8I3N6_9BACT</name>
<dbReference type="Proteomes" id="UP000563426">
    <property type="component" value="Unassembled WGS sequence"/>
</dbReference>
<dbReference type="AlphaFoldDB" id="A0A3A8I3N6"/>
<keyword evidence="1" id="KW-0732">Signal</keyword>
<accession>A0A3A8I3N6</accession>
<protein>
    <submittedName>
        <fullName evidence="2">Uncharacterized protein</fullName>
    </submittedName>
</protein>